<keyword evidence="4" id="KW-1185">Reference proteome</keyword>
<proteinExistence type="predicted"/>
<dbReference type="InterPro" id="IPR038610">
    <property type="entry name" value="FliK-like_C_sf"/>
</dbReference>
<dbReference type="Gene3D" id="3.30.750.140">
    <property type="match status" value="1"/>
</dbReference>
<dbReference type="InterPro" id="IPR021136">
    <property type="entry name" value="Flagellar_hook_control-like_C"/>
</dbReference>
<feature type="region of interest" description="Disordered" evidence="1">
    <location>
        <begin position="359"/>
        <end position="425"/>
    </location>
</feature>
<feature type="compositionally biased region" description="Basic and acidic residues" evidence="1">
    <location>
        <begin position="45"/>
        <end position="57"/>
    </location>
</feature>
<feature type="domain" description="Flagellar hook-length control protein-like C-terminal" evidence="2">
    <location>
        <begin position="286"/>
        <end position="365"/>
    </location>
</feature>
<evidence type="ECO:0000259" key="2">
    <source>
        <dbReference type="Pfam" id="PF02120"/>
    </source>
</evidence>
<feature type="compositionally biased region" description="Low complexity" evidence="1">
    <location>
        <begin position="145"/>
        <end position="164"/>
    </location>
</feature>
<evidence type="ECO:0000256" key="1">
    <source>
        <dbReference type="SAM" id="MobiDB-lite"/>
    </source>
</evidence>
<feature type="compositionally biased region" description="Basic and acidic residues" evidence="1">
    <location>
        <begin position="399"/>
        <end position="411"/>
    </location>
</feature>
<dbReference type="Proteomes" id="UP000199064">
    <property type="component" value="Unassembled WGS sequence"/>
</dbReference>
<feature type="compositionally biased region" description="Low complexity" evidence="1">
    <location>
        <begin position="109"/>
        <end position="118"/>
    </location>
</feature>
<organism evidence="3 4">
    <name type="scientific">Nitratireductor aquibiodomus</name>
    <dbReference type="NCBI Taxonomy" id="204799"/>
    <lineage>
        <taxon>Bacteria</taxon>
        <taxon>Pseudomonadati</taxon>
        <taxon>Pseudomonadota</taxon>
        <taxon>Alphaproteobacteria</taxon>
        <taxon>Hyphomicrobiales</taxon>
        <taxon>Phyllobacteriaceae</taxon>
        <taxon>Nitratireductor</taxon>
    </lineage>
</organism>
<dbReference type="CDD" id="cd17470">
    <property type="entry name" value="T3SS_Flik_C"/>
    <property type="match status" value="1"/>
</dbReference>
<feature type="compositionally biased region" description="Polar residues" evidence="1">
    <location>
        <begin position="8"/>
        <end position="18"/>
    </location>
</feature>
<evidence type="ECO:0000313" key="3">
    <source>
        <dbReference type="EMBL" id="SEB45585.1"/>
    </source>
</evidence>
<name>A0A1H4JHQ7_9HYPH</name>
<accession>A0A1H4JHQ7</accession>
<dbReference type="RefSeq" id="WP_090327722.1">
    <property type="nucleotide sequence ID" value="NZ_FNSL01000001.1"/>
</dbReference>
<protein>
    <submittedName>
        <fullName evidence="3">Chemotaxis protein MotD</fullName>
    </submittedName>
</protein>
<dbReference type="EMBL" id="FNSL01000001">
    <property type="protein sequence ID" value="SEB45585.1"/>
    <property type="molecule type" value="Genomic_DNA"/>
</dbReference>
<dbReference type="AlphaFoldDB" id="A0A1H4JHQ7"/>
<feature type="compositionally biased region" description="Low complexity" evidence="1">
    <location>
        <begin position="190"/>
        <end position="208"/>
    </location>
</feature>
<feature type="compositionally biased region" description="Polar residues" evidence="1">
    <location>
        <begin position="359"/>
        <end position="371"/>
    </location>
</feature>
<sequence length="425" mass="44113">MNAAISRSLPTGPQSLDTGLQKRAAGEAGSPAFEEALQENQKANGDPERKAGDEETGWHPIRWTLPHRMGGQEGAPRDEEQPADSIEISLSEDQPSDQMRAASTEAGDRPTPVAADPAAVEDDGKQALNGESRAAQANGAPNATPPASERAAAAPHAAAGQPSPQTNERPRERTATVAPGRPERPAPETAQAAVKANASAAEKPAAGAVEQQPGHSGKPEATQRVAGGNGSDGLLRDNAQQHQQPEIRVVSIQRAPAPAPVAGGELTPLAPRAGTSEAAHLQTGQQGEAGRMVQTLKIQLQPAELGMVTARLRIVGEQLTVDLQVENTEARHRLSTDSDSIVKALRSLGYDIDRVTVQQSASSGQSNTATGGNARDGAFQSMSDGRGEGDLSRGAGGERSPREQAGRDGRQAQDTADAAQNGLYI</sequence>
<evidence type="ECO:0000313" key="4">
    <source>
        <dbReference type="Proteomes" id="UP000199064"/>
    </source>
</evidence>
<feature type="region of interest" description="Disordered" evidence="1">
    <location>
        <begin position="1"/>
        <end position="244"/>
    </location>
</feature>
<reference evidence="4" key="1">
    <citation type="submission" date="2016-10" db="EMBL/GenBank/DDBJ databases">
        <authorList>
            <person name="Varghese N."/>
            <person name="Submissions S."/>
        </authorList>
    </citation>
    <scope>NUCLEOTIDE SEQUENCE [LARGE SCALE GENOMIC DNA]</scope>
    <source>
        <strain evidence="4">ES.061</strain>
    </source>
</reference>
<gene>
    <name evidence="3" type="ORF">SAMN05216452_1374</name>
</gene>
<dbReference type="Pfam" id="PF02120">
    <property type="entry name" value="Flg_hook"/>
    <property type="match status" value="1"/>
</dbReference>